<protein>
    <recommendedName>
        <fullName evidence="8">isoamylase</fullName>
        <ecNumber evidence="8">3.2.1.68</ecNumber>
    </recommendedName>
</protein>
<dbReference type="InterPro" id="IPR013780">
    <property type="entry name" value="Glyco_hydro_b"/>
</dbReference>
<dbReference type="SMART" id="SM00642">
    <property type="entry name" value="Aamy"/>
    <property type="match status" value="1"/>
</dbReference>
<dbReference type="SUPFAM" id="SSF81296">
    <property type="entry name" value="E set domains"/>
    <property type="match status" value="1"/>
</dbReference>
<evidence type="ECO:0000313" key="10">
    <source>
        <dbReference type="EMBL" id="JAG89044.1"/>
    </source>
</evidence>
<dbReference type="Gene3D" id="2.60.40.1180">
    <property type="entry name" value="Golgi alpha-mannosidase II"/>
    <property type="match status" value="1"/>
</dbReference>
<dbReference type="InterPro" id="IPR017853">
    <property type="entry name" value="GH"/>
</dbReference>
<dbReference type="InterPro" id="IPR044505">
    <property type="entry name" value="GlgX_Isoamylase_N_E_set"/>
</dbReference>
<dbReference type="SUPFAM" id="SSF51445">
    <property type="entry name" value="(Trans)glycosidases"/>
    <property type="match status" value="1"/>
</dbReference>
<evidence type="ECO:0000256" key="1">
    <source>
        <dbReference type="ARBA" id="ARBA00004229"/>
    </source>
</evidence>
<dbReference type="InterPro" id="IPR006047">
    <property type="entry name" value="GH13_cat_dom"/>
</dbReference>
<dbReference type="Pfam" id="PF21156">
    <property type="entry name" value="ISOA1-3_C"/>
    <property type="match status" value="1"/>
</dbReference>
<organism evidence="10">
    <name type="scientific">Wollemia nobilis</name>
    <dbReference type="NCBI Taxonomy" id="56998"/>
    <lineage>
        <taxon>Eukaryota</taxon>
        <taxon>Viridiplantae</taxon>
        <taxon>Streptophyta</taxon>
        <taxon>Embryophyta</taxon>
        <taxon>Tracheophyta</taxon>
        <taxon>Spermatophyta</taxon>
        <taxon>Pinopsida</taxon>
        <taxon>Pinidae</taxon>
        <taxon>Conifers II</taxon>
        <taxon>Araucariales</taxon>
        <taxon>Araucariaceae</taxon>
        <taxon>Wollemia</taxon>
    </lineage>
</organism>
<dbReference type="EC" id="3.2.1.68" evidence="8"/>
<reference evidence="10" key="1">
    <citation type="submission" date="2015-02" db="EMBL/GenBank/DDBJ databases">
        <title>A transcriptome of Wollemia nobilis - a relic of Gondwana.</title>
        <authorList>
            <person name="Chia J.Y."/>
            <person name="Leong Y.S."/>
            <person name="Abdul Karim S."/>
            <person name="Wan Azmi N."/>
            <person name="Hercus R."/>
            <person name="Croft L."/>
        </authorList>
    </citation>
    <scope>NUCLEOTIDE SEQUENCE</scope>
    <source>
        <strain evidence="10">MaeBrown</strain>
        <tissue evidence="10">Leaf</tissue>
    </source>
</reference>
<dbReference type="CDD" id="cd02856">
    <property type="entry name" value="E_set_GDE_Isoamylase_N"/>
    <property type="match status" value="1"/>
</dbReference>
<dbReference type="InterPro" id="IPR014756">
    <property type="entry name" value="Ig_E-set"/>
</dbReference>
<keyword evidence="5" id="KW-0378">Hydrolase</keyword>
<dbReference type="InterPro" id="IPR013783">
    <property type="entry name" value="Ig-like_fold"/>
</dbReference>
<name>A0A0C9RYC9_9CONI</name>
<dbReference type="CDD" id="cd11326">
    <property type="entry name" value="AmyAc_Glg_debranch"/>
    <property type="match status" value="1"/>
</dbReference>
<sequence length="798" mass="89683">MGVLHCALFTAPVILHGDVARSKNFGACKSGLCKLAARRAQCYTGRRRARVGSLVIRMQGASRSVKTDSGSVAVKEEGLSAKILKGSPLPFGATAGDGGVNFAVHSSKATSVKICIFTLSDLQKGKVSKTIPLDPVRNKTGDVWHAFLPGKFDDMLYGYQIDGEYCPEEGHCYDPSCILLDPYAKAIISREEYGVVGPGGNCWPQMAGMVPVLDDEFDWDGDMPLGLPQRDLFVYEMHVRGFTKHSSSNVNYPGTYLGLVDKLEHLKDLGVNAIELLPCHEFNELEYYSYNSVMGDYKMNFWGYSTINYFSPMIRYAASGMKNCGRDAIKEFKMLVREAHKHGIEVFMDVVFNHTAEGNEMGPTLSFRGLDNSVYYMLAPRGECYNYSGCGNTFNCNHPVVRRFIVDCLRYWVIEMHIDGFRFDLASIMTRSCSLWDAANVFGNDLNGDFLTTGTPLNEPPLVDMISNDPILRGVKLIAEAWDTGGLYQVGSFPHWGIWSEWNGQYRDIVRQFIKGTDGVAGAFAQCLCGSPHLYQEGGRKPWHSINFVCAHDGFSLADLVSYNHKHNVANGEDNNDGEDHNNSWNCGEEGELVRLPVQWLRQRQMRNFIVCLMVSQGVPMLTMGDEYGHTKGGNNNTYCHDSNVNYFRWDKKETSQAAFFKFCSHMAKFRRECESLGLEEFPTAERLQWHGHQPEMPDWSDSSRFVAFSMVDSKKRDLYVAFNTSHLPVIVTLPERPGFKWEPLVDTSKAPPYDFLDEKLPNREAAMAQYAQFLNAGVYPMLSYSAIILMLFLDENS</sequence>
<proteinExistence type="inferred from homology"/>
<keyword evidence="3" id="KW-0150">Chloroplast</keyword>
<dbReference type="Gene3D" id="3.20.20.80">
    <property type="entry name" value="Glycosidases"/>
    <property type="match status" value="1"/>
</dbReference>
<dbReference type="GO" id="GO:0019156">
    <property type="term" value="F:isoamylase activity"/>
    <property type="evidence" value="ECO:0007669"/>
    <property type="project" value="UniProtKB-EC"/>
</dbReference>
<dbReference type="AlphaFoldDB" id="A0A0C9RYC9"/>
<evidence type="ECO:0000256" key="2">
    <source>
        <dbReference type="ARBA" id="ARBA00008061"/>
    </source>
</evidence>
<dbReference type="Pfam" id="PF02922">
    <property type="entry name" value="CBM_48"/>
    <property type="match status" value="1"/>
</dbReference>
<dbReference type="InterPro" id="IPR048650">
    <property type="entry name" value="ISOA1-3-like_C"/>
</dbReference>
<dbReference type="Gene3D" id="2.60.40.10">
    <property type="entry name" value="Immunoglobulins"/>
    <property type="match status" value="1"/>
</dbReference>
<comment type="similarity">
    <text evidence="2">Belongs to the glycosyl hydrolase 13 family.</text>
</comment>
<evidence type="ECO:0000256" key="3">
    <source>
        <dbReference type="ARBA" id="ARBA00022528"/>
    </source>
</evidence>
<dbReference type="EMBL" id="GCHU01004152">
    <property type="protein sequence ID" value="JAG89044.1"/>
    <property type="molecule type" value="Transcribed_RNA"/>
</dbReference>
<comment type="subcellular location">
    <subcellularLocation>
        <location evidence="1">Plastid</location>
        <location evidence="1">Chloroplast</location>
    </subcellularLocation>
</comment>
<dbReference type="Pfam" id="PF00128">
    <property type="entry name" value="Alpha-amylase"/>
    <property type="match status" value="1"/>
</dbReference>
<accession>A0A0C9RYC9</accession>
<dbReference type="FunFam" id="3.20.20.80:FF:000054">
    <property type="entry name" value="Glycogen debranching enzyme"/>
    <property type="match status" value="1"/>
</dbReference>
<comment type="catalytic activity">
    <reaction evidence="7">
        <text>Hydrolysis of (1-&gt;6)-alpha-D-glucosidic branch linkages in glycogen, amylopectin and their beta-limit dextrins.</text>
        <dbReference type="EC" id="3.2.1.68"/>
    </reaction>
</comment>
<dbReference type="PANTHER" id="PTHR43002">
    <property type="entry name" value="GLYCOGEN DEBRANCHING ENZYME"/>
    <property type="match status" value="1"/>
</dbReference>
<dbReference type="GO" id="GO:0005975">
    <property type="term" value="P:carbohydrate metabolic process"/>
    <property type="evidence" value="ECO:0007669"/>
    <property type="project" value="InterPro"/>
</dbReference>
<evidence type="ECO:0000256" key="8">
    <source>
        <dbReference type="ARBA" id="ARBA00066531"/>
    </source>
</evidence>
<dbReference type="InterPro" id="IPR004193">
    <property type="entry name" value="Glyco_hydro_13_N"/>
</dbReference>
<evidence type="ECO:0000259" key="9">
    <source>
        <dbReference type="SMART" id="SM00642"/>
    </source>
</evidence>
<evidence type="ECO:0000256" key="4">
    <source>
        <dbReference type="ARBA" id="ARBA00022640"/>
    </source>
</evidence>
<feature type="domain" description="Glycosyl hydrolase family 13 catalytic" evidence="9">
    <location>
        <begin position="236"/>
        <end position="671"/>
    </location>
</feature>
<keyword evidence="6" id="KW-0809">Transit peptide</keyword>
<evidence type="ECO:0000256" key="7">
    <source>
        <dbReference type="ARBA" id="ARBA00051664"/>
    </source>
</evidence>
<dbReference type="SUPFAM" id="SSF51011">
    <property type="entry name" value="Glycosyl hydrolase domain"/>
    <property type="match status" value="1"/>
</dbReference>
<dbReference type="GO" id="GO:0009507">
    <property type="term" value="C:chloroplast"/>
    <property type="evidence" value="ECO:0007669"/>
    <property type="project" value="UniProtKB-SubCell"/>
</dbReference>
<keyword evidence="4" id="KW-0934">Plastid</keyword>
<evidence type="ECO:0000256" key="6">
    <source>
        <dbReference type="ARBA" id="ARBA00022946"/>
    </source>
</evidence>
<evidence type="ECO:0000256" key="5">
    <source>
        <dbReference type="ARBA" id="ARBA00022801"/>
    </source>
</evidence>